<dbReference type="InterPro" id="IPR050300">
    <property type="entry name" value="GDXG_lipolytic_enzyme"/>
</dbReference>
<name>A0A5A9Z5P2_9RHOB</name>
<dbReference type="Gene3D" id="3.40.50.1820">
    <property type="entry name" value="alpha/beta hydrolase"/>
    <property type="match status" value="1"/>
</dbReference>
<keyword evidence="4" id="KW-1185">Reference proteome</keyword>
<dbReference type="SUPFAM" id="SSF53474">
    <property type="entry name" value="alpha/beta-Hydrolases"/>
    <property type="match status" value="1"/>
</dbReference>
<dbReference type="GO" id="GO:0016787">
    <property type="term" value="F:hydrolase activity"/>
    <property type="evidence" value="ECO:0007669"/>
    <property type="project" value="UniProtKB-KW"/>
</dbReference>
<feature type="domain" description="BD-FAE-like" evidence="2">
    <location>
        <begin position="33"/>
        <end position="228"/>
    </location>
</feature>
<dbReference type="InterPro" id="IPR049492">
    <property type="entry name" value="BD-FAE-like_dom"/>
</dbReference>
<gene>
    <name evidence="3" type="ORF">FLO80_16165</name>
</gene>
<proteinExistence type="predicted"/>
<dbReference type="Pfam" id="PF20434">
    <property type="entry name" value="BD-FAE"/>
    <property type="match status" value="1"/>
</dbReference>
<reference evidence="3 4" key="1">
    <citation type="submission" date="2019-07" db="EMBL/GenBank/DDBJ databases">
        <title>Aquicoccus porphyridii gen. nov., sp. nov., isolated from a small marine red alga, Porphyridium marinum.</title>
        <authorList>
            <person name="Liu L."/>
        </authorList>
    </citation>
    <scope>NUCLEOTIDE SEQUENCE [LARGE SCALE GENOMIC DNA]</scope>
    <source>
        <strain evidence="3 4">L1 8-17</strain>
    </source>
</reference>
<keyword evidence="1 3" id="KW-0378">Hydrolase</keyword>
<evidence type="ECO:0000256" key="1">
    <source>
        <dbReference type="ARBA" id="ARBA00022801"/>
    </source>
</evidence>
<dbReference type="AlphaFoldDB" id="A0A5A9Z5P2"/>
<dbReference type="InterPro" id="IPR029058">
    <property type="entry name" value="AB_hydrolase_fold"/>
</dbReference>
<evidence type="ECO:0000259" key="2">
    <source>
        <dbReference type="Pfam" id="PF20434"/>
    </source>
</evidence>
<evidence type="ECO:0000313" key="3">
    <source>
        <dbReference type="EMBL" id="KAA0912349.1"/>
    </source>
</evidence>
<organism evidence="3 4">
    <name type="scientific">Aquicoccus porphyridii</name>
    <dbReference type="NCBI Taxonomy" id="1852029"/>
    <lineage>
        <taxon>Bacteria</taxon>
        <taxon>Pseudomonadati</taxon>
        <taxon>Pseudomonadota</taxon>
        <taxon>Alphaproteobacteria</taxon>
        <taxon>Rhodobacterales</taxon>
        <taxon>Paracoccaceae</taxon>
        <taxon>Aquicoccus</taxon>
    </lineage>
</organism>
<comment type="caution">
    <text evidence="3">The sequence shown here is derived from an EMBL/GenBank/DDBJ whole genome shotgun (WGS) entry which is preliminary data.</text>
</comment>
<dbReference type="EMBL" id="VINQ01000014">
    <property type="protein sequence ID" value="KAA0912349.1"/>
    <property type="molecule type" value="Genomic_DNA"/>
</dbReference>
<evidence type="ECO:0000313" key="4">
    <source>
        <dbReference type="Proteomes" id="UP000325291"/>
    </source>
</evidence>
<dbReference type="Proteomes" id="UP000325291">
    <property type="component" value="Unassembled WGS sequence"/>
</dbReference>
<dbReference type="RefSeq" id="WP_111364189.1">
    <property type="nucleotide sequence ID" value="NZ_VINQ01000014.1"/>
</dbReference>
<accession>A0A5A9Z5P2</accession>
<dbReference type="PANTHER" id="PTHR48081:SF13">
    <property type="entry name" value="ALPHA_BETA HYDROLASE"/>
    <property type="match status" value="1"/>
</dbReference>
<protein>
    <submittedName>
        <fullName evidence="3">Alpha/beta hydrolase</fullName>
    </submittedName>
</protein>
<dbReference type="PANTHER" id="PTHR48081">
    <property type="entry name" value="AB HYDROLASE SUPERFAMILY PROTEIN C4A8.06C"/>
    <property type="match status" value="1"/>
</dbReference>
<sequence length="269" mass="29073">MPHDKTSLPDIPPPPGTTFVPDIPYARHDRQKIDLYLPDTRARGVVAYIHGGSWLKLDRKIVRARYLLERGYAIASLGYRLSQHAPFPAQIQDVNAALALLARIAPDYGLDMERLALLGLSAGGHLAALAALARTNNDFMSSDNPRIRAVVDYYGPSNLITLCAGADSMLDRPVTRLLGASVFDAPVKAFRASPVAYCTSDSPPFLLIHGDSDTVVPITESYNLQAQLVAAGGTAQMIHVPGGGHASPNMHTPEIHRQIADFIDLHLAD</sequence>